<keyword evidence="3" id="KW-1185">Reference proteome</keyword>
<reference evidence="2 3" key="1">
    <citation type="submission" date="2020-04" db="EMBL/GenBank/DDBJ databases">
        <title>Sequencing and Assembly of C. fimi.</title>
        <authorList>
            <person name="Ramsey A.R."/>
        </authorList>
    </citation>
    <scope>NUCLEOTIDE SEQUENCE [LARGE SCALE GENOMIC DNA]</scope>
    <source>
        <strain evidence="2 3">SB</strain>
    </source>
</reference>
<sequence length="69" mass="7727">MASIQKRPDRVWHARHGDDAGKEHARHFARKVDGQRRLNEATASVVTGMYVDPAAGKVTFTDYYQQGAV</sequence>
<accession>A0A7Y0M0S8</accession>
<comment type="caution">
    <text evidence="2">The sequence shown here is derived from an EMBL/GenBank/DDBJ whole genome shotgun (WGS) entry which is preliminary data.</text>
</comment>
<protein>
    <submittedName>
        <fullName evidence="2">Uncharacterized protein</fullName>
    </submittedName>
</protein>
<dbReference type="EMBL" id="JABCJJ010000063">
    <property type="protein sequence ID" value="NMR21728.1"/>
    <property type="molecule type" value="Genomic_DNA"/>
</dbReference>
<dbReference type="Proteomes" id="UP000562124">
    <property type="component" value="Unassembled WGS sequence"/>
</dbReference>
<proteinExistence type="predicted"/>
<gene>
    <name evidence="2" type="ORF">HIR71_16190</name>
</gene>
<dbReference type="RefSeq" id="WP_169326087.1">
    <property type="nucleotide sequence ID" value="NZ_JABCJJ010000063.1"/>
</dbReference>
<organism evidence="2 3">
    <name type="scientific">Cellulomonas fimi</name>
    <dbReference type="NCBI Taxonomy" id="1708"/>
    <lineage>
        <taxon>Bacteria</taxon>
        <taxon>Bacillati</taxon>
        <taxon>Actinomycetota</taxon>
        <taxon>Actinomycetes</taxon>
        <taxon>Micrococcales</taxon>
        <taxon>Cellulomonadaceae</taxon>
        <taxon>Cellulomonas</taxon>
    </lineage>
</organism>
<feature type="compositionally biased region" description="Basic and acidic residues" evidence="1">
    <location>
        <begin position="1"/>
        <end position="23"/>
    </location>
</feature>
<evidence type="ECO:0000313" key="2">
    <source>
        <dbReference type="EMBL" id="NMR21728.1"/>
    </source>
</evidence>
<evidence type="ECO:0000256" key="1">
    <source>
        <dbReference type="SAM" id="MobiDB-lite"/>
    </source>
</evidence>
<name>A0A7Y0M0S8_CELFI</name>
<dbReference type="AlphaFoldDB" id="A0A7Y0M0S8"/>
<feature type="region of interest" description="Disordered" evidence="1">
    <location>
        <begin position="1"/>
        <end position="26"/>
    </location>
</feature>
<evidence type="ECO:0000313" key="3">
    <source>
        <dbReference type="Proteomes" id="UP000562124"/>
    </source>
</evidence>